<dbReference type="Gene3D" id="2.60.40.10">
    <property type="entry name" value="Immunoglobulins"/>
    <property type="match status" value="1"/>
</dbReference>
<dbReference type="InterPro" id="IPR007110">
    <property type="entry name" value="Ig-like_dom"/>
</dbReference>
<reference evidence="2" key="2">
    <citation type="submission" date="2025-09" db="UniProtKB">
        <authorList>
            <consortium name="Ensembl"/>
        </authorList>
    </citation>
    <scope>IDENTIFICATION</scope>
</reference>
<dbReference type="Pfam" id="PF07679">
    <property type="entry name" value="I-set"/>
    <property type="match status" value="1"/>
</dbReference>
<dbReference type="SUPFAM" id="SSF48726">
    <property type="entry name" value="Immunoglobulin"/>
    <property type="match status" value="1"/>
</dbReference>
<dbReference type="PANTHER" id="PTHR47633">
    <property type="entry name" value="IMMUNOGLOBULIN"/>
    <property type="match status" value="1"/>
</dbReference>
<dbReference type="OMA" id="SICMFSK"/>
<organism evidence="2 3">
    <name type="scientific">Amphilophus citrinellus</name>
    <name type="common">Midas cichlid</name>
    <name type="synonym">Cichlasoma citrinellum</name>
    <dbReference type="NCBI Taxonomy" id="61819"/>
    <lineage>
        <taxon>Eukaryota</taxon>
        <taxon>Metazoa</taxon>
        <taxon>Chordata</taxon>
        <taxon>Craniata</taxon>
        <taxon>Vertebrata</taxon>
        <taxon>Euteleostomi</taxon>
        <taxon>Actinopterygii</taxon>
        <taxon>Neopterygii</taxon>
        <taxon>Teleostei</taxon>
        <taxon>Neoteleostei</taxon>
        <taxon>Acanthomorphata</taxon>
        <taxon>Ovalentaria</taxon>
        <taxon>Cichlomorphae</taxon>
        <taxon>Cichliformes</taxon>
        <taxon>Cichlidae</taxon>
        <taxon>New World cichlids</taxon>
        <taxon>Cichlasomatinae</taxon>
        <taxon>Heroini</taxon>
        <taxon>Amphilophus</taxon>
    </lineage>
</organism>
<dbReference type="PANTHER" id="PTHR47633:SF4">
    <property type="entry name" value="MYOPALLADIN ISOFORM X1"/>
    <property type="match status" value="1"/>
</dbReference>
<reference evidence="2" key="1">
    <citation type="submission" date="2025-08" db="UniProtKB">
        <authorList>
            <consortium name="Ensembl"/>
        </authorList>
    </citation>
    <scope>IDENTIFICATION</scope>
</reference>
<feature type="domain" description="Ig-like" evidence="1">
    <location>
        <begin position="38"/>
        <end position="110"/>
    </location>
</feature>
<dbReference type="InterPro" id="IPR036179">
    <property type="entry name" value="Ig-like_dom_sf"/>
</dbReference>
<dbReference type="PROSITE" id="PS50835">
    <property type="entry name" value="IG_LIKE"/>
    <property type="match status" value="1"/>
</dbReference>
<evidence type="ECO:0000313" key="2">
    <source>
        <dbReference type="Ensembl" id="ENSACIP00000001629.1"/>
    </source>
</evidence>
<dbReference type="GeneTree" id="ENSGT01110000267173"/>
<dbReference type="Ensembl" id="ENSACIT00000001698.1">
    <property type="protein sequence ID" value="ENSACIP00000001629.1"/>
    <property type="gene ID" value="ENSACIG00000001352.1"/>
</dbReference>
<dbReference type="SMART" id="SM00408">
    <property type="entry name" value="IGc2"/>
    <property type="match status" value="1"/>
</dbReference>
<keyword evidence="3" id="KW-1185">Reference proteome</keyword>
<dbReference type="InterPro" id="IPR003598">
    <property type="entry name" value="Ig_sub2"/>
</dbReference>
<sequence>RRCKLQEEQEGSLGFSKKHRDKSLEFWDKKPTVQKLVEGGSVVFECQVGGNPKPHIIWKKNDGQRIRPGGHYQMEVLQDGRASLRLPVVLPEDEGVYTAFATNMKGNAVSSGKLYVEPSGTVTPQRATPQPAVQRIR</sequence>
<accession>A0A3Q0QQT9</accession>
<protein>
    <recommendedName>
        <fullName evidence="1">Ig-like domain-containing protein</fullName>
    </recommendedName>
</protein>
<name>A0A3Q0QQT9_AMPCI</name>
<dbReference type="InterPro" id="IPR003599">
    <property type="entry name" value="Ig_sub"/>
</dbReference>
<evidence type="ECO:0000259" key="1">
    <source>
        <dbReference type="PROSITE" id="PS50835"/>
    </source>
</evidence>
<dbReference type="AlphaFoldDB" id="A0A3Q0QQT9"/>
<proteinExistence type="predicted"/>
<evidence type="ECO:0000313" key="3">
    <source>
        <dbReference type="Proteomes" id="UP000261340"/>
    </source>
</evidence>
<dbReference type="SMART" id="SM00409">
    <property type="entry name" value="IG"/>
    <property type="match status" value="1"/>
</dbReference>
<dbReference type="FunFam" id="2.60.40.10:FF:000714">
    <property type="entry name" value="Titin novex-3"/>
    <property type="match status" value="1"/>
</dbReference>
<dbReference type="Proteomes" id="UP000261340">
    <property type="component" value="Unplaced"/>
</dbReference>
<dbReference type="InterPro" id="IPR013098">
    <property type="entry name" value="Ig_I-set"/>
</dbReference>
<dbReference type="STRING" id="61819.ENSACIP00000001629"/>
<dbReference type="InterPro" id="IPR013783">
    <property type="entry name" value="Ig-like_fold"/>
</dbReference>